<evidence type="ECO:0000313" key="2">
    <source>
        <dbReference type="EMBL" id="GBP82778.1"/>
    </source>
</evidence>
<name>A0A4C1Z3A8_EUMVA</name>
<keyword evidence="1" id="KW-0812">Transmembrane</keyword>
<organism evidence="2 3">
    <name type="scientific">Eumeta variegata</name>
    <name type="common">Bagworm moth</name>
    <name type="synonym">Eumeta japonica</name>
    <dbReference type="NCBI Taxonomy" id="151549"/>
    <lineage>
        <taxon>Eukaryota</taxon>
        <taxon>Metazoa</taxon>
        <taxon>Ecdysozoa</taxon>
        <taxon>Arthropoda</taxon>
        <taxon>Hexapoda</taxon>
        <taxon>Insecta</taxon>
        <taxon>Pterygota</taxon>
        <taxon>Neoptera</taxon>
        <taxon>Endopterygota</taxon>
        <taxon>Lepidoptera</taxon>
        <taxon>Glossata</taxon>
        <taxon>Ditrysia</taxon>
        <taxon>Tineoidea</taxon>
        <taxon>Psychidae</taxon>
        <taxon>Oiketicinae</taxon>
        <taxon>Eumeta</taxon>
    </lineage>
</organism>
<proteinExistence type="predicted"/>
<keyword evidence="1" id="KW-1133">Transmembrane helix</keyword>
<sequence length="110" mass="13093">MRDWLSNEWRKRGFINFFMMVGWVVFDVTASYNSMKPAARTNKNMTHTALPRSEAFHLRPEEQARARNERQRSTIGLRVRQRSTSVSLLLAMRPRGQLLYNNTFTRFRQV</sequence>
<accession>A0A4C1Z3A8</accession>
<gene>
    <name evidence="2" type="ORF">EVAR_94936_1</name>
</gene>
<evidence type="ECO:0000313" key="3">
    <source>
        <dbReference type="Proteomes" id="UP000299102"/>
    </source>
</evidence>
<feature type="transmembrane region" description="Helical" evidence="1">
    <location>
        <begin position="14"/>
        <end position="35"/>
    </location>
</feature>
<dbReference type="AlphaFoldDB" id="A0A4C1Z3A8"/>
<evidence type="ECO:0000256" key="1">
    <source>
        <dbReference type="SAM" id="Phobius"/>
    </source>
</evidence>
<comment type="caution">
    <text evidence="2">The sequence shown here is derived from an EMBL/GenBank/DDBJ whole genome shotgun (WGS) entry which is preliminary data.</text>
</comment>
<keyword evidence="3" id="KW-1185">Reference proteome</keyword>
<dbReference type="EMBL" id="BGZK01001585">
    <property type="protein sequence ID" value="GBP82778.1"/>
    <property type="molecule type" value="Genomic_DNA"/>
</dbReference>
<reference evidence="2 3" key="1">
    <citation type="journal article" date="2019" name="Commun. Biol.">
        <title>The bagworm genome reveals a unique fibroin gene that provides high tensile strength.</title>
        <authorList>
            <person name="Kono N."/>
            <person name="Nakamura H."/>
            <person name="Ohtoshi R."/>
            <person name="Tomita M."/>
            <person name="Numata K."/>
            <person name="Arakawa K."/>
        </authorList>
    </citation>
    <scope>NUCLEOTIDE SEQUENCE [LARGE SCALE GENOMIC DNA]</scope>
</reference>
<protein>
    <submittedName>
        <fullName evidence="2">Uncharacterized protein</fullName>
    </submittedName>
</protein>
<dbReference type="Proteomes" id="UP000299102">
    <property type="component" value="Unassembled WGS sequence"/>
</dbReference>
<keyword evidence="1" id="KW-0472">Membrane</keyword>